<organism evidence="4 5">
    <name type="scientific">Zoarces viviparus</name>
    <name type="common">Viviparous eelpout</name>
    <name type="synonym">Blennius viviparus</name>
    <dbReference type="NCBI Taxonomy" id="48416"/>
    <lineage>
        <taxon>Eukaryota</taxon>
        <taxon>Metazoa</taxon>
        <taxon>Chordata</taxon>
        <taxon>Craniata</taxon>
        <taxon>Vertebrata</taxon>
        <taxon>Euteleostomi</taxon>
        <taxon>Actinopterygii</taxon>
        <taxon>Neopterygii</taxon>
        <taxon>Teleostei</taxon>
        <taxon>Neoteleostei</taxon>
        <taxon>Acanthomorphata</taxon>
        <taxon>Eupercaria</taxon>
        <taxon>Perciformes</taxon>
        <taxon>Cottioidei</taxon>
        <taxon>Zoarcales</taxon>
        <taxon>Zoarcidae</taxon>
        <taxon>Zoarcinae</taxon>
        <taxon>Zoarces</taxon>
    </lineage>
</organism>
<dbReference type="Pfam" id="PF17921">
    <property type="entry name" value="Integrase_H2C2"/>
    <property type="match status" value="1"/>
</dbReference>
<dbReference type="PROSITE" id="PS50994">
    <property type="entry name" value="INTEGRASE"/>
    <property type="match status" value="1"/>
</dbReference>
<evidence type="ECO:0000256" key="1">
    <source>
        <dbReference type="ARBA" id="ARBA00039658"/>
    </source>
</evidence>
<name>A0AAW1ECL7_ZOAVI</name>
<dbReference type="FunFam" id="3.30.420.10:FF:000032">
    <property type="entry name" value="Retrovirus-related Pol polyprotein from transposon 297-like Protein"/>
    <property type="match status" value="1"/>
</dbReference>
<dbReference type="Pfam" id="PF00665">
    <property type="entry name" value="rve"/>
    <property type="match status" value="1"/>
</dbReference>
<proteinExistence type="predicted"/>
<dbReference type="FunFam" id="1.10.340.70:FF:000001">
    <property type="entry name" value="Retrovirus-related Pol polyprotein from transposon gypsy-like Protein"/>
    <property type="match status" value="1"/>
</dbReference>
<dbReference type="InterPro" id="IPR012337">
    <property type="entry name" value="RNaseH-like_sf"/>
</dbReference>
<dbReference type="InterPro" id="IPR050951">
    <property type="entry name" value="Retrovirus_Pol_polyprotein"/>
</dbReference>
<dbReference type="GO" id="GO:0003676">
    <property type="term" value="F:nucleic acid binding"/>
    <property type="evidence" value="ECO:0007669"/>
    <property type="project" value="InterPro"/>
</dbReference>
<comment type="caution">
    <text evidence="4">The sequence shown here is derived from an EMBL/GenBank/DDBJ whole genome shotgun (WGS) entry which is preliminary data.</text>
</comment>
<dbReference type="Proteomes" id="UP001488805">
    <property type="component" value="Unassembled WGS sequence"/>
</dbReference>
<dbReference type="InterPro" id="IPR001584">
    <property type="entry name" value="Integrase_cat-core"/>
</dbReference>
<feature type="domain" description="Integrase catalytic" evidence="3">
    <location>
        <begin position="93"/>
        <end position="251"/>
    </location>
</feature>
<evidence type="ECO:0000313" key="4">
    <source>
        <dbReference type="EMBL" id="KAK9519953.1"/>
    </source>
</evidence>
<evidence type="ECO:0000259" key="3">
    <source>
        <dbReference type="PROSITE" id="PS50994"/>
    </source>
</evidence>
<dbReference type="InterPro" id="IPR036397">
    <property type="entry name" value="RNaseH_sf"/>
</dbReference>
<evidence type="ECO:0000313" key="5">
    <source>
        <dbReference type="Proteomes" id="UP001488805"/>
    </source>
</evidence>
<dbReference type="GO" id="GO:0015074">
    <property type="term" value="P:DNA integration"/>
    <property type="evidence" value="ECO:0007669"/>
    <property type="project" value="InterPro"/>
</dbReference>
<dbReference type="AlphaFoldDB" id="A0AAW1ECL7"/>
<evidence type="ECO:0000256" key="2">
    <source>
        <dbReference type="SAM" id="MobiDB-lite"/>
    </source>
</evidence>
<dbReference type="PANTHER" id="PTHR37984:SF15">
    <property type="entry name" value="INTEGRASE CATALYTIC DOMAIN-CONTAINING PROTEIN"/>
    <property type="match status" value="1"/>
</dbReference>
<gene>
    <name evidence="4" type="ORF">VZT92_022644</name>
</gene>
<dbReference type="EMBL" id="JBCEZU010000434">
    <property type="protein sequence ID" value="KAK9519953.1"/>
    <property type="molecule type" value="Genomic_DNA"/>
</dbReference>
<dbReference type="SUPFAM" id="SSF53098">
    <property type="entry name" value="Ribonuclease H-like"/>
    <property type="match status" value="1"/>
</dbReference>
<dbReference type="Gene3D" id="1.10.340.70">
    <property type="match status" value="1"/>
</dbReference>
<sequence length="543" mass="60748">MNTGVLYRVSKDAVTKRKTYQYVVPSVLKEKVLKGVHDEAGHRGQRRTFYLTRQRFYWQGMEKDVVQYVRCCRRCVFSKSPEPEARAPLESVTTSRPLELVCVDFWSAEDSSNKSLDVLVVTDHFTKLAQAYLCPNQSAKVVAQQLWNNFFCVYGFPERLHSDQGANFESSLIEKMLLVAGVEKSHTTPYHPMGNGAVERFNRTLGNMVRALPPKAKHRWPQQLKSLTFSYNSTVHETTGFAPFQLMFGRTPRLPVDLMFDSVLLDDQVVDYDAYVQCLQWDLAEAMRVAQSSTTKQQQRQTDLYNRKLKGAPVDVGDRVLLANKGERGRRKLADRWERNIYTVVAKQENTHTFRIRNCATGQEKVVHRNLIMPVNFLPLPTESEDGGSCGSDLATGATDDSLQGDDVDSVALPSCAPEDRTVSWVSRLPASTGEQLIASADVPAVEDLEETEERPGQTGSCDLPVDMDCPADLTDSRPVTSVPSIDTQPSDICSLVGSVAECTRPDDACSEETLGVRTRCGRAVRPVLRLIQEMDQRVLAGL</sequence>
<feature type="region of interest" description="Disordered" evidence="2">
    <location>
        <begin position="383"/>
        <end position="403"/>
    </location>
</feature>
<keyword evidence="5" id="KW-1185">Reference proteome</keyword>
<reference evidence="4 5" key="1">
    <citation type="journal article" date="2024" name="Genome Biol. Evol.">
        <title>Chromosome-level genome assembly of the viviparous eelpout Zoarces viviparus.</title>
        <authorList>
            <person name="Fuhrmann N."/>
            <person name="Brasseur M.V."/>
            <person name="Bakowski C.E."/>
            <person name="Podsiadlowski L."/>
            <person name="Prost S."/>
            <person name="Krehenwinkel H."/>
            <person name="Mayer C."/>
        </authorList>
    </citation>
    <scope>NUCLEOTIDE SEQUENCE [LARGE SCALE GENOMIC DNA]</scope>
    <source>
        <strain evidence="4">NO-MEL_2022_Ind0_liver</strain>
    </source>
</reference>
<dbReference type="PANTHER" id="PTHR37984">
    <property type="entry name" value="PROTEIN CBG26694"/>
    <property type="match status" value="1"/>
</dbReference>
<accession>A0AAW1ECL7</accession>
<dbReference type="Gene3D" id="3.30.420.10">
    <property type="entry name" value="Ribonuclease H-like superfamily/Ribonuclease H"/>
    <property type="match status" value="1"/>
</dbReference>
<protein>
    <recommendedName>
        <fullName evidence="1">Gypsy retrotransposon integrase-like protein 1</fullName>
    </recommendedName>
</protein>
<dbReference type="InterPro" id="IPR041588">
    <property type="entry name" value="Integrase_H2C2"/>
</dbReference>